<sequence>MGLQINQTKVVTAGRTAGFRVDGEEKEVIRRFCLLQSIINNNGCSIQSPGRTRTNCLETVFNYPTIEQKCPG</sequence>
<protein>
    <submittedName>
        <fullName evidence="1">Uncharacterized protein</fullName>
    </submittedName>
</protein>
<accession>A0A974BPF6</accession>
<gene>
    <name evidence="1" type="ORF">XELAEV_18003948mg</name>
</gene>
<dbReference type="EMBL" id="KV472940">
    <property type="protein sequence ID" value="OCT55784.1"/>
    <property type="molecule type" value="Genomic_DNA"/>
</dbReference>
<evidence type="ECO:0000313" key="1">
    <source>
        <dbReference type="EMBL" id="OCT55784.1"/>
    </source>
</evidence>
<reference evidence="1" key="1">
    <citation type="submission" date="2016-05" db="EMBL/GenBank/DDBJ databases">
        <title>WGS assembly of Xenopus laevis.</title>
        <authorList>
            <person name="Session A."/>
            <person name="Uno Y."/>
            <person name="Kwon T."/>
            <person name="Chapman J."/>
            <person name="Toyoda A."/>
            <person name="Takahashi S."/>
            <person name="Fukui A."/>
            <person name="Hikosaka A."/>
            <person name="Putnam N."/>
            <person name="Stites J."/>
            <person name="Van Heeringen S."/>
            <person name="Quigley I."/>
            <person name="Heinz S."/>
            <person name="Hellsten U."/>
            <person name="Lyons J."/>
            <person name="Suzuki A."/>
            <person name="Kondo M."/>
            <person name="Ogino H."/>
            <person name="Ochi H."/>
            <person name="Bogdanovic O."/>
            <person name="Lister R."/>
            <person name="Georgiou G."/>
            <person name="Paranjpe S."/>
            <person name="Van Kruijsbergen I."/>
            <person name="Mozaffari S."/>
            <person name="Shu S."/>
            <person name="Schmutz J."/>
            <person name="Jenkins J."/>
            <person name="Grimwood J."/>
            <person name="Carlson J."/>
            <person name="Mitros T."/>
            <person name="Simakov O."/>
            <person name="Heald R."/>
            <person name="Miller K."/>
            <person name="Haudenschild C."/>
            <person name="Kuroki Y."/>
            <person name="Tanaka T."/>
            <person name="Michiue T."/>
            <person name="Watanabe M."/>
            <person name="Kinoshita T."/>
            <person name="Ohta Y."/>
            <person name="Mawaribuchi S."/>
            <person name="Suzuki Y."/>
            <person name="Haramoto Y."/>
            <person name="Yamamoto T."/>
            <person name="Takagi C."/>
            <person name="Kitzman J."/>
            <person name="Shendure J."/>
            <person name="Nakayama T."/>
            <person name="Izutsu Y."/>
            <person name="Robert J."/>
            <person name="Dichmann D."/>
            <person name="Flajnik M."/>
            <person name="Houston D."/>
            <person name="Marcotte E."/>
            <person name="Wallingford J."/>
            <person name="Ito Y."/>
            <person name="Asashima M."/>
            <person name="Ueno N."/>
            <person name="Matsuda Y."/>
            <person name="Jan Veenstra G."/>
            <person name="Fujiyama A."/>
            <person name="Harland R."/>
            <person name="Taira M."/>
            <person name="Rokhsar D.S."/>
        </authorList>
    </citation>
    <scope>NUCLEOTIDE SEQUENCE</scope>
    <source>
        <strain evidence="1">J</strain>
        <tissue evidence="1">Blood</tissue>
    </source>
</reference>
<name>A0A974BPF6_XENLA</name>
<proteinExistence type="predicted"/>
<dbReference type="AlphaFoldDB" id="A0A974BPF6"/>
<dbReference type="Proteomes" id="UP000694892">
    <property type="component" value="Unassembled WGS sequence"/>
</dbReference>
<organism evidence="1">
    <name type="scientific">Xenopus laevis</name>
    <name type="common">African clawed frog</name>
    <dbReference type="NCBI Taxonomy" id="8355"/>
    <lineage>
        <taxon>Eukaryota</taxon>
        <taxon>Metazoa</taxon>
        <taxon>Chordata</taxon>
        <taxon>Craniata</taxon>
        <taxon>Vertebrata</taxon>
        <taxon>Euteleostomi</taxon>
        <taxon>Amphibia</taxon>
        <taxon>Batrachia</taxon>
        <taxon>Anura</taxon>
        <taxon>Pipoidea</taxon>
        <taxon>Pipidae</taxon>
        <taxon>Xenopodinae</taxon>
        <taxon>Xenopus</taxon>
        <taxon>Xenopus</taxon>
    </lineage>
</organism>